<feature type="chain" id="PRO_5013318586" evidence="1">
    <location>
        <begin position="27"/>
        <end position="272"/>
    </location>
</feature>
<dbReference type="PROSITE" id="PS51257">
    <property type="entry name" value="PROKAR_LIPOPROTEIN"/>
    <property type="match status" value="1"/>
</dbReference>
<keyword evidence="1" id="KW-0732">Signal</keyword>
<dbReference type="AlphaFoldDB" id="A0A1T5AEU6"/>
<sequence length="272" mass="28781">MKKFTKRTKMKTKVFFFSAIVTLLLATGCSMHVIQGDGNLVTEQVAIGDYSEIAVSGGNLDFTYQQVDSLPSLEITVDKNIKEVLEVKVEGSKLIIRPLRRGMNLRPTQFVIKSNSKELRKLELAGSGKFIVAGPFRSNELEVDVAGSGDILLQDTAFVDKVKIDLAGSGKFNATYLTGTEVDGDIAGSGAINLAGKVKALVLDIAGSGEVNAFDCEINDLSSSIAGSGKVDATVMNSIKSSVAGSGKIRYKGTASQIESKNMGSGSVTKVD</sequence>
<keyword evidence="4" id="KW-1185">Reference proteome</keyword>
<evidence type="ECO:0000313" key="4">
    <source>
        <dbReference type="Proteomes" id="UP000190852"/>
    </source>
</evidence>
<dbReference type="EMBL" id="FUYQ01000003">
    <property type="protein sequence ID" value="SKB33183.1"/>
    <property type="molecule type" value="Genomic_DNA"/>
</dbReference>
<dbReference type="Proteomes" id="UP000190852">
    <property type="component" value="Unassembled WGS sequence"/>
</dbReference>
<gene>
    <name evidence="3" type="ORF">SAMN05660349_00628</name>
</gene>
<dbReference type="PANTHER" id="PTHR39200:SF1">
    <property type="entry name" value="AUTO-TRANSPORTER ADHESIN HEAD GIN DOMAIN-CONTAINING PROTEIN-RELATED"/>
    <property type="match status" value="1"/>
</dbReference>
<dbReference type="Pfam" id="PF10988">
    <property type="entry name" value="DUF2807"/>
    <property type="match status" value="2"/>
</dbReference>
<feature type="signal peptide" evidence="1">
    <location>
        <begin position="1"/>
        <end position="26"/>
    </location>
</feature>
<evidence type="ECO:0000313" key="3">
    <source>
        <dbReference type="EMBL" id="SKB33183.1"/>
    </source>
</evidence>
<dbReference type="PANTHER" id="PTHR39200">
    <property type="entry name" value="HYPOTHETICAL EXPORTED PROTEIN"/>
    <property type="match status" value="1"/>
</dbReference>
<name>A0A1T5AEU6_9BACT</name>
<protein>
    <submittedName>
        <fullName evidence="3">Putative auto-transporter adhesin, head GIN domain</fullName>
    </submittedName>
</protein>
<dbReference type="InterPro" id="IPR021255">
    <property type="entry name" value="DUF2807"/>
</dbReference>
<accession>A0A1T5AEU6</accession>
<feature type="domain" description="Putative auto-transporter adhesin head GIN" evidence="2">
    <location>
        <begin position="160"/>
        <end position="255"/>
    </location>
</feature>
<evidence type="ECO:0000259" key="2">
    <source>
        <dbReference type="Pfam" id="PF10988"/>
    </source>
</evidence>
<proteinExistence type="predicted"/>
<organism evidence="3 4">
    <name type="scientific">Parabacteroides chartae</name>
    <dbReference type="NCBI Taxonomy" id="1037355"/>
    <lineage>
        <taxon>Bacteria</taxon>
        <taxon>Pseudomonadati</taxon>
        <taxon>Bacteroidota</taxon>
        <taxon>Bacteroidia</taxon>
        <taxon>Bacteroidales</taxon>
        <taxon>Tannerellaceae</taxon>
        <taxon>Parabacteroides</taxon>
    </lineage>
</organism>
<reference evidence="4" key="1">
    <citation type="submission" date="2017-02" db="EMBL/GenBank/DDBJ databases">
        <authorList>
            <person name="Varghese N."/>
            <person name="Submissions S."/>
        </authorList>
    </citation>
    <scope>NUCLEOTIDE SEQUENCE [LARGE SCALE GENOMIC DNA]</scope>
    <source>
        <strain evidence="4">DSM 24967</strain>
    </source>
</reference>
<evidence type="ECO:0000256" key="1">
    <source>
        <dbReference type="SAM" id="SignalP"/>
    </source>
</evidence>
<dbReference type="Gene3D" id="2.160.20.120">
    <property type="match status" value="1"/>
</dbReference>
<feature type="domain" description="Putative auto-transporter adhesin head GIN" evidence="2">
    <location>
        <begin position="49"/>
        <end position="154"/>
    </location>
</feature>